<keyword evidence="2" id="KW-0813">Transport</keyword>
<dbReference type="PROSITE" id="PS00211">
    <property type="entry name" value="ABC_TRANSPORTER_1"/>
    <property type="match status" value="1"/>
</dbReference>
<dbReference type="InterPro" id="IPR003593">
    <property type="entry name" value="AAA+_ATPase"/>
</dbReference>
<name>A0A1H2UJS9_9BACI</name>
<comment type="subcellular location">
    <subcellularLocation>
        <location evidence="1">Cell membrane</location>
        <topology evidence="1">Peripheral membrane protein</topology>
        <orientation evidence="1">Cytoplasmic side</orientation>
    </subcellularLocation>
</comment>
<dbReference type="PROSITE" id="PS50893">
    <property type="entry name" value="ABC_TRANSPORTER_2"/>
    <property type="match status" value="1"/>
</dbReference>
<dbReference type="NCBIfam" id="TIGR01188">
    <property type="entry name" value="drrA"/>
    <property type="match status" value="1"/>
</dbReference>
<dbReference type="RefSeq" id="WP_091613868.1">
    <property type="nucleotide sequence ID" value="NZ_FNNC01000003.1"/>
</dbReference>
<reference evidence="10 11" key="1">
    <citation type="submission" date="2016-10" db="EMBL/GenBank/DDBJ databases">
        <authorList>
            <person name="de Groot N.N."/>
        </authorList>
    </citation>
    <scope>NUCLEOTIDE SEQUENCE [LARGE SCALE GENOMIC DNA]</scope>
    <source>
        <strain evidence="10 11">DSM 23126</strain>
    </source>
</reference>
<protein>
    <submittedName>
        <fullName evidence="10">ABC-2 type transport system ATP-binding protein</fullName>
    </submittedName>
</protein>
<dbReference type="Gene3D" id="3.40.50.300">
    <property type="entry name" value="P-loop containing nucleotide triphosphate hydrolases"/>
    <property type="match status" value="1"/>
</dbReference>
<evidence type="ECO:0000256" key="6">
    <source>
        <dbReference type="ARBA" id="ARBA00022967"/>
    </source>
</evidence>
<keyword evidence="3" id="KW-1003">Cell membrane</keyword>
<dbReference type="GO" id="GO:0005524">
    <property type="term" value="F:ATP binding"/>
    <property type="evidence" value="ECO:0007669"/>
    <property type="project" value="UniProtKB-KW"/>
</dbReference>
<dbReference type="Proteomes" id="UP000199488">
    <property type="component" value="Unassembled WGS sequence"/>
</dbReference>
<dbReference type="InterPro" id="IPR025302">
    <property type="entry name" value="DrrA1/2-like_C"/>
</dbReference>
<dbReference type="Pfam" id="PF00005">
    <property type="entry name" value="ABC_tran"/>
    <property type="match status" value="1"/>
</dbReference>
<dbReference type="GO" id="GO:1900753">
    <property type="term" value="P:doxorubicin transport"/>
    <property type="evidence" value="ECO:0007669"/>
    <property type="project" value="InterPro"/>
</dbReference>
<keyword evidence="11" id="KW-1185">Reference proteome</keyword>
<keyword evidence="7" id="KW-0472">Membrane</keyword>
<evidence type="ECO:0000256" key="7">
    <source>
        <dbReference type="ARBA" id="ARBA00023136"/>
    </source>
</evidence>
<dbReference type="InterPro" id="IPR017871">
    <property type="entry name" value="ABC_transporter-like_CS"/>
</dbReference>
<gene>
    <name evidence="10" type="ORF">SAMN05421781_1756</name>
</gene>
<dbReference type="Pfam" id="PF13732">
    <property type="entry name" value="DrrA1-3_C"/>
    <property type="match status" value="1"/>
</dbReference>
<evidence type="ECO:0000256" key="1">
    <source>
        <dbReference type="ARBA" id="ARBA00004413"/>
    </source>
</evidence>
<dbReference type="GO" id="GO:0016887">
    <property type="term" value="F:ATP hydrolysis activity"/>
    <property type="evidence" value="ECO:0007669"/>
    <property type="project" value="InterPro"/>
</dbReference>
<keyword evidence="4" id="KW-0547">Nucleotide-binding</keyword>
<dbReference type="STRING" id="1122204.SAMN05421781_1756"/>
<dbReference type="GO" id="GO:0005886">
    <property type="term" value="C:plasma membrane"/>
    <property type="evidence" value="ECO:0007669"/>
    <property type="project" value="UniProtKB-SubCell"/>
</dbReference>
<dbReference type="OrthoDB" id="9804819at2"/>
<accession>A0A1H2UJS9</accession>
<evidence type="ECO:0000256" key="5">
    <source>
        <dbReference type="ARBA" id="ARBA00022840"/>
    </source>
</evidence>
<dbReference type="AlphaFoldDB" id="A0A1H2UJS9"/>
<proteinExistence type="inferred from homology"/>
<dbReference type="InterPro" id="IPR027417">
    <property type="entry name" value="P-loop_NTPase"/>
</dbReference>
<dbReference type="FunFam" id="3.40.50.300:FF:000589">
    <property type="entry name" value="ABC transporter, ATP-binding subunit"/>
    <property type="match status" value="1"/>
</dbReference>
<keyword evidence="5 10" id="KW-0067">ATP-binding</keyword>
<evidence type="ECO:0000256" key="8">
    <source>
        <dbReference type="ARBA" id="ARBA00049985"/>
    </source>
</evidence>
<dbReference type="InterPro" id="IPR005894">
    <property type="entry name" value="DrrA"/>
</dbReference>
<organism evidence="10 11">
    <name type="scientific">Marinococcus luteus</name>
    <dbReference type="NCBI Taxonomy" id="1122204"/>
    <lineage>
        <taxon>Bacteria</taxon>
        <taxon>Bacillati</taxon>
        <taxon>Bacillota</taxon>
        <taxon>Bacilli</taxon>
        <taxon>Bacillales</taxon>
        <taxon>Bacillaceae</taxon>
        <taxon>Marinococcus</taxon>
    </lineage>
</organism>
<evidence type="ECO:0000256" key="3">
    <source>
        <dbReference type="ARBA" id="ARBA00022475"/>
    </source>
</evidence>
<evidence type="ECO:0000256" key="2">
    <source>
        <dbReference type="ARBA" id="ARBA00022448"/>
    </source>
</evidence>
<evidence type="ECO:0000313" key="11">
    <source>
        <dbReference type="Proteomes" id="UP000199488"/>
    </source>
</evidence>
<sequence length="310" mass="34970">MEPIIQVHELRKSFKDMEAVKGIHFDVAQGEIFGFLGPNGAGKSTTINMICTMLAPTSGSVTINGYDAFKQKAKVRESIGIIFQENTLDEKLSALENLKLHCRFYRVPKNKRAERIQEVLEIVDLVDNQKKKVEEFSGGMKRRLEIARGLLHYPKVLFLDEPTVGLDPQTRAHIWEYILRLKEKENITIFLTTHYLDEAEISHRIAIMDKGTIIALDTPDRLKQQVGGDVIELGTEDNDAVAAQLQSAMPEAEVKQEADILRIQVPSSDQFISTFLQQIRVPITSLNIRRPTLNDVFLSYTGRDIKAGPA</sequence>
<evidence type="ECO:0000259" key="9">
    <source>
        <dbReference type="PROSITE" id="PS50893"/>
    </source>
</evidence>
<keyword evidence="6" id="KW-1278">Translocase</keyword>
<dbReference type="EMBL" id="FNNC01000003">
    <property type="protein sequence ID" value="SDW56351.1"/>
    <property type="molecule type" value="Genomic_DNA"/>
</dbReference>
<evidence type="ECO:0000256" key="4">
    <source>
        <dbReference type="ARBA" id="ARBA00022741"/>
    </source>
</evidence>
<dbReference type="SUPFAM" id="SSF52540">
    <property type="entry name" value="P-loop containing nucleoside triphosphate hydrolases"/>
    <property type="match status" value="1"/>
</dbReference>
<feature type="domain" description="ABC transporter" evidence="9">
    <location>
        <begin position="5"/>
        <end position="235"/>
    </location>
</feature>
<dbReference type="PANTHER" id="PTHR43582:SF2">
    <property type="entry name" value="LINEARMYCIN RESISTANCE ATP-BINDING PROTEIN LNRL"/>
    <property type="match status" value="1"/>
</dbReference>
<dbReference type="SMART" id="SM00382">
    <property type="entry name" value="AAA"/>
    <property type="match status" value="1"/>
</dbReference>
<dbReference type="InterPro" id="IPR003439">
    <property type="entry name" value="ABC_transporter-like_ATP-bd"/>
</dbReference>
<dbReference type="GO" id="GO:0043215">
    <property type="term" value="P:daunorubicin transport"/>
    <property type="evidence" value="ECO:0007669"/>
    <property type="project" value="InterPro"/>
</dbReference>
<evidence type="ECO:0000313" key="10">
    <source>
        <dbReference type="EMBL" id="SDW56351.1"/>
    </source>
</evidence>
<comment type="similarity">
    <text evidence="8">Belongs to the ABC transporter superfamily. Drug exporter-1 (DrugE1) (TC 3.A.1.105) family.</text>
</comment>
<dbReference type="PANTHER" id="PTHR43582">
    <property type="entry name" value="LINEARMYCIN RESISTANCE ATP-BINDING PROTEIN LNRL"/>
    <property type="match status" value="1"/>
</dbReference>